<dbReference type="SUPFAM" id="SSF53474">
    <property type="entry name" value="alpha/beta-Hydrolases"/>
    <property type="match status" value="1"/>
</dbReference>
<gene>
    <name evidence="1" type="ORF">KI387_017299</name>
</gene>
<proteinExistence type="predicted"/>
<feature type="non-terminal residue" evidence="1">
    <location>
        <position position="1"/>
    </location>
</feature>
<dbReference type="Proteomes" id="UP000824469">
    <property type="component" value="Unassembled WGS sequence"/>
</dbReference>
<dbReference type="InterPro" id="IPR029058">
    <property type="entry name" value="AB_hydrolase_fold"/>
</dbReference>
<dbReference type="PANTHER" id="PTHR31479">
    <property type="entry name" value="ALPHA/BETA-HYDROLASES SUPERFAMILY PROTEIN"/>
    <property type="match status" value="1"/>
</dbReference>
<reference evidence="1 2" key="1">
    <citation type="journal article" date="2021" name="Nat. Plants">
        <title>The Taxus genome provides insights into paclitaxel biosynthesis.</title>
        <authorList>
            <person name="Xiong X."/>
            <person name="Gou J."/>
            <person name="Liao Q."/>
            <person name="Li Y."/>
            <person name="Zhou Q."/>
            <person name="Bi G."/>
            <person name="Li C."/>
            <person name="Du R."/>
            <person name="Wang X."/>
            <person name="Sun T."/>
            <person name="Guo L."/>
            <person name="Liang H."/>
            <person name="Lu P."/>
            <person name="Wu Y."/>
            <person name="Zhang Z."/>
            <person name="Ro D.K."/>
            <person name="Shang Y."/>
            <person name="Huang S."/>
            <person name="Yan J."/>
        </authorList>
    </citation>
    <scope>NUCLEOTIDE SEQUENCE [LARGE SCALE GENOMIC DNA]</scope>
    <source>
        <strain evidence="1">Ta-2019</strain>
    </source>
</reference>
<dbReference type="OMA" id="HRHRCEN"/>
<dbReference type="EMBL" id="JAHRHJ020000003">
    <property type="protein sequence ID" value="KAH9322660.1"/>
    <property type="molecule type" value="Genomic_DNA"/>
</dbReference>
<name>A0AA38GIJ3_TAXCH</name>
<comment type="caution">
    <text evidence="1">The sequence shown here is derived from an EMBL/GenBank/DDBJ whole genome shotgun (WGS) entry which is preliminary data.</text>
</comment>
<dbReference type="AlphaFoldDB" id="A0AA38GIJ3"/>
<accession>A0AA38GIJ3</accession>
<organism evidence="1 2">
    <name type="scientific">Taxus chinensis</name>
    <name type="common">Chinese yew</name>
    <name type="synonym">Taxus wallichiana var. chinensis</name>
    <dbReference type="NCBI Taxonomy" id="29808"/>
    <lineage>
        <taxon>Eukaryota</taxon>
        <taxon>Viridiplantae</taxon>
        <taxon>Streptophyta</taxon>
        <taxon>Embryophyta</taxon>
        <taxon>Tracheophyta</taxon>
        <taxon>Spermatophyta</taxon>
        <taxon>Pinopsida</taxon>
        <taxon>Pinidae</taxon>
        <taxon>Conifers II</taxon>
        <taxon>Cupressales</taxon>
        <taxon>Taxaceae</taxon>
        <taxon>Taxus</taxon>
    </lineage>
</organism>
<sequence length="110" mass="12613">FDGFIFDTICKWRKKVAGFRSYPLSAPKIVVAFSGTVSKPDSFGKDMILDFILLTNELHSSSCFYVVFEAVKTNIHRHRCENVWIIDHSLGATLDLLAGQKMVEEYHHYL</sequence>
<protein>
    <submittedName>
        <fullName evidence="1">Uncharacterized protein</fullName>
    </submittedName>
</protein>
<evidence type="ECO:0000313" key="2">
    <source>
        <dbReference type="Proteomes" id="UP000824469"/>
    </source>
</evidence>
<evidence type="ECO:0000313" key="1">
    <source>
        <dbReference type="EMBL" id="KAH9322660.1"/>
    </source>
</evidence>
<keyword evidence="2" id="KW-1185">Reference proteome</keyword>
<dbReference type="PANTHER" id="PTHR31479:SF2">
    <property type="entry name" value="ALPHA_BETA-HYDROLASES SUPERFAMILY PROTEIN"/>
    <property type="match status" value="1"/>
</dbReference>